<gene>
    <name evidence="1" type="ORF">SAP269_13300</name>
</gene>
<dbReference type="Gene3D" id="3.90.79.10">
    <property type="entry name" value="Nucleoside Triphosphate Pyrophosphohydrolase"/>
    <property type="match status" value="1"/>
</dbReference>
<sequence>MGKFLKLITNSFMTGVSEPCCNNEGFAVLPFVYKYNQYWFLLMKEKNPLFENKKISFFSTLTGGCKLGKSSLETVKNEILEETGINISSLKLDCIYRLGSYYANKTSIKIWHFYAVDLSSLNLDLKLSYFGKGDGSIGENGINGIFINESELDKVKRKKICLKI</sequence>
<evidence type="ECO:0008006" key="3">
    <source>
        <dbReference type="Google" id="ProtNLM"/>
    </source>
</evidence>
<organism evidence="1 2">
    <name type="scientific">Spiroplasma ixodetis</name>
    <dbReference type="NCBI Taxonomy" id="2141"/>
    <lineage>
        <taxon>Bacteria</taxon>
        <taxon>Bacillati</taxon>
        <taxon>Mycoplasmatota</taxon>
        <taxon>Mollicutes</taxon>
        <taxon>Entomoplasmatales</taxon>
        <taxon>Spiroplasmataceae</taxon>
        <taxon>Spiroplasma</taxon>
    </lineage>
</organism>
<proteinExistence type="predicted"/>
<reference evidence="2" key="1">
    <citation type="journal article" date="2024" name="FEMS Microbiol. Lett.">
        <title>Genomic insights into Spiroplasma endosymbionts that induce male-killing and protective phenotypes in the pea aphid.</title>
        <authorList>
            <person name="Arai H."/>
            <person name="Legeai F."/>
            <person name="Kageyama D."/>
            <person name="Sugio A."/>
            <person name="Simon J.C."/>
        </authorList>
    </citation>
    <scope>NUCLEOTIDE SEQUENCE [LARGE SCALE GENOMIC DNA]</scope>
    <source>
        <strain evidence="2">sAp269</strain>
    </source>
</reference>
<evidence type="ECO:0000313" key="2">
    <source>
        <dbReference type="Proteomes" id="UP001473424"/>
    </source>
</evidence>
<accession>A0ABN7BUW4</accession>
<dbReference type="Proteomes" id="UP001473424">
    <property type="component" value="Chromosome"/>
</dbReference>
<protein>
    <recommendedName>
        <fullName evidence="3">Nudix hydrolase domain-containing protein</fullName>
    </recommendedName>
</protein>
<dbReference type="SUPFAM" id="SSF55811">
    <property type="entry name" value="Nudix"/>
    <property type="match status" value="1"/>
</dbReference>
<dbReference type="InterPro" id="IPR015797">
    <property type="entry name" value="NUDIX_hydrolase-like_dom_sf"/>
</dbReference>
<evidence type="ECO:0000313" key="1">
    <source>
        <dbReference type="EMBL" id="BET38741.1"/>
    </source>
</evidence>
<dbReference type="RefSeq" id="WP_353305694.1">
    <property type="nucleotide sequence ID" value="NZ_AP028955.1"/>
</dbReference>
<name>A0ABN7BUW4_9MOLU</name>
<keyword evidence="2" id="KW-1185">Reference proteome</keyword>
<dbReference type="EMBL" id="AP028955">
    <property type="protein sequence ID" value="BET38741.1"/>
    <property type="molecule type" value="Genomic_DNA"/>
</dbReference>